<dbReference type="EMBL" id="CP092427">
    <property type="protein sequence ID" value="ULP36396.1"/>
    <property type="molecule type" value="Genomic_DNA"/>
</dbReference>
<evidence type="ECO:0000256" key="2">
    <source>
        <dbReference type="SAM" id="Phobius"/>
    </source>
</evidence>
<keyword evidence="5" id="KW-1185">Reference proteome</keyword>
<gene>
    <name evidence="4" type="ORF">MJO55_24870</name>
</gene>
<dbReference type="RefSeq" id="WP_043413186.1">
    <property type="nucleotide sequence ID" value="NZ_CP092427.2"/>
</dbReference>
<reference evidence="4" key="1">
    <citation type="submission" date="2022-08" db="EMBL/GenBank/DDBJ databases">
        <title>Whole genome sequencing of non-tuberculosis mycobacteria type-strains.</title>
        <authorList>
            <person name="Igarashi Y."/>
            <person name="Osugi A."/>
            <person name="Mitarai S."/>
        </authorList>
    </citation>
    <scope>NUCLEOTIDE SEQUENCE</scope>
    <source>
        <strain evidence="4">JCM 16372</strain>
    </source>
</reference>
<dbReference type="Pfam" id="PF13559">
    <property type="entry name" value="DUF4129"/>
    <property type="match status" value="1"/>
</dbReference>
<evidence type="ECO:0000313" key="4">
    <source>
        <dbReference type="EMBL" id="ULP36396.1"/>
    </source>
</evidence>
<name>A0ABY3UGE1_9MYCO</name>
<accession>A0ABY3UGE1</accession>
<keyword evidence="2" id="KW-0472">Membrane</keyword>
<sequence length="217" mass="23389">MVPIDIDRDAARDAARRELSKAIYPRESLTDQILTWIERLLYRITAGAASLPGGWFTVAVLLVLLAVAVLVAVRIARRAMRSSRSGGDLLFDEHDMSAADHRAAAQRHAAAAEWAPAIRHRLRAVARHLEENGTLPAAPGRTATELARDAGRVLPDLDGRFASAADVFNDVTYGELAGHPEQYRMIVALDDELVARPPASSDGSTGAAPQQDWAALG</sequence>
<evidence type="ECO:0000259" key="3">
    <source>
        <dbReference type="Pfam" id="PF13559"/>
    </source>
</evidence>
<keyword evidence="2" id="KW-0812">Transmembrane</keyword>
<feature type="region of interest" description="Disordered" evidence="1">
    <location>
        <begin position="196"/>
        <end position="217"/>
    </location>
</feature>
<evidence type="ECO:0000256" key="1">
    <source>
        <dbReference type="SAM" id="MobiDB-lite"/>
    </source>
</evidence>
<proteinExistence type="predicted"/>
<dbReference type="InterPro" id="IPR025403">
    <property type="entry name" value="TgpA-like_C"/>
</dbReference>
<feature type="transmembrane region" description="Helical" evidence="2">
    <location>
        <begin position="55"/>
        <end position="76"/>
    </location>
</feature>
<organism evidence="4 5">
    <name type="scientific">Mycolicibacterium rufum</name>
    <dbReference type="NCBI Taxonomy" id="318424"/>
    <lineage>
        <taxon>Bacteria</taxon>
        <taxon>Bacillati</taxon>
        <taxon>Actinomycetota</taxon>
        <taxon>Actinomycetes</taxon>
        <taxon>Mycobacteriales</taxon>
        <taxon>Mycobacteriaceae</taxon>
        <taxon>Mycolicibacterium</taxon>
    </lineage>
</organism>
<evidence type="ECO:0000313" key="5">
    <source>
        <dbReference type="Proteomes" id="UP001055159"/>
    </source>
</evidence>
<dbReference type="Proteomes" id="UP001055159">
    <property type="component" value="Chromosome"/>
</dbReference>
<feature type="domain" description="Protein-glutamine gamma-glutamyltransferase-like C-terminal" evidence="3">
    <location>
        <begin position="122"/>
        <end position="190"/>
    </location>
</feature>
<keyword evidence="2" id="KW-1133">Transmembrane helix</keyword>
<protein>
    <submittedName>
        <fullName evidence="4">DUF4129 domain-containing protein</fullName>
    </submittedName>
</protein>